<accession>A0A165FH08</accession>
<reference evidence="1 2" key="1">
    <citation type="journal article" date="2016" name="Mol. Biol. Evol.">
        <title>Comparative Genomics of Early-Diverging Mushroom-Forming Fungi Provides Insights into the Origins of Lignocellulose Decay Capabilities.</title>
        <authorList>
            <person name="Nagy L.G."/>
            <person name="Riley R."/>
            <person name="Tritt A."/>
            <person name="Adam C."/>
            <person name="Daum C."/>
            <person name="Floudas D."/>
            <person name="Sun H."/>
            <person name="Yadav J.S."/>
            <person name="Pangilinan J."/>
            <person name="Larsson K.H."/>
            <person name="Matsuura K."/>
            <person name="Barry K."/>
            <person name="Labutti K."/>
            <person name="Kuo R."/>
            <person name="Ohm R.A."/>
            <person name="Bhattacharya S.S."/>
            <person name="Shirouzu T."/>
            <person name="Yoshinaga Y."/>
            <person name="Martin F.M."/>
            <person name="Grigoriev I.V."/>
            <person name="Hibbett D.S."/>
        </authorList>
    </citation>
    <scope>NUCLEOTIDE SEQUENCE [LARGE SCALE GENOMIC DNA]</scope>
    <source>
        <strain evidence="1 2">HHB12733</strain>
    </source>
</reference>
<evidence type="ECO:0000313" key="2">
    <source>
        <dbReference type="Proteomes" id="UP000076842"/>
    </source>
</evidence>
<name>A0A165FH08_9BASI</name>
<dbReference type="EMBL" id="KV423973">
    <property type="protein sequence ID" value="KZT56732.1"/>
    <property type="molecule type" value="Genomic_DNA"/>
</dbReference>
<protein>
    <submittedName>
        <fullName evidence="1">Uncharacterized protein</fullName>
    </submittedName>
</protein>
<evidence type="ECO:0000313" key="1">
    <source>
        <dbReference type="EMBL" id="KZT56732.1"/>
    </source>
</evidence>
<gene>
    <name evidence="1" type="ORF">CALCODRAFT_308936</name>
</gene>
<organism evidence="1 2">
    <name type="scientific">Calocera cornea HHB12733</name>
    <dbReference type="NCBI Taxonomy" id="1353952"/>
    <lineage>
        <taxon>Eukaryota</taxon>
        <taxon>Fungi</taxon>
        <taxon>Dikarya</taxon>
        <taxon>Basidiomycota</taxon>
        <taxon>Agaricomycotina</taxon>
        <taxon>Dacrymycetes</taxon>
        <taxon>Dacrymycetales</taxon>
        <taxon>Dacrymycetaceae</taxon>
        <taxon>Calocera</taxon>
    </lineage>
</organism>
<sequence length="151" mass="16592">MAHCGIRTRALVHDNVLGRTCPPTTALCAQRCQLHTFCLCDLYLSYGPHTGLVHCVRLQRPAPLIVFFYPSPHRLLTKSTHVNANLRSGSLCVVSFIALAVQIEYLDASLLHNLSHTTQVASCFIPAWTTAIPLSPCVALRPKRELAACNC</sequence>
<keyword evidence="2" id="KW-1185">Reference proteome</keyword>
<dbReference type="Proteomes" id="UP000076842">
    <property type="component" value="Unassembled WGS sequence"/>
</dbReference>
<dbReference type="InParanoid" id="A0A165FH08"/>
<dbReference type="AlphaFoldDB" id="A0A165FH08"/>
<proteinExistence type="predicted"/>